<dbReference type="PANTHER" id="PTHR43792:SF8">
    <property type="entry name" value="[RIBOSOMAL PROTEIN US5]-ALANINE N-ACETYLTRANSFERASE"/>
    <property type="match status" value="1"/>
</dbReference>
<evidence type="ECO:0000259" key="4">
    <source>
        <dbReference type="PROSITE" id="PS51186"/>
    </source>
</evidence>
<feature type="domain" description="N-acetyltransferase" evidence="4">
    <location>
        <begin position="24"/>
        <end position="169"/>
    </location>
</feature>
<dbReference type="OrthoDB" id="5292292at2"/>
<dbReference type="Pfam" id="PF13302">
    <property type="entry name" value="Acetyltransf_3"/>
    <property type="match status" value="1"/>
</dbReference>
<accession>N9A1F1</accession>
<dbReference type="AlphaFoldDB" id="N9A1F1"/>
<keyword evidence="2" id="KW-0012">Acyltransferase</keyword>
<evidence type="ECO:0000256" key="1">
    <source>
        <dbReference type="ARBA" id="ARBA00022679"/>
    </source>
</evidence>
<dbReference type="InterPro" id="IPR016181">
    <property type="entry name" value="Acyl_CoA_acyltransferase"/>
</dbReference>
<dbReference type="GeneID" id="58194400"/>
<dbReference type="InterPro" id="IPR000182">
    <property type="entry name" value="GNAT_dom"/>
</dbReference>
<dbReference type="PANTHER" id="PTHR43792">
    <property type="entry name" value="GNAT FAMILY, PUTATIVE (AFU_ORTHOLOGUE AFUA_3G00765)-RELATED-RELATED"/>
    <property type="match status" value="1"/>
</dbReference>
<dbReference type="eggNOG" id="COG1670">
    <property type="taxonomic scope" value="Bacteria"/>
</dbReference>
<sequence>MNYTLPILQSSRVNLFLFQMDDLVDIYPCITKTLTRYMAWEPAENFEALQQIGQQWLLAESENTDYHFVLRCKETHIFIGLIGVHRTQTPTPELGLWIREDYHNQGFAKESIYEVFRWASEKIQPKYFLYPVAIHNYVSRKLAEFLGGAVADKKTERKYDAVIYHIPPYLDQLT</sequence>
<comment type="similarity">
    <text evidence="3">Belongs to the acetyltransferase family. RimJ subfamily.</text>
</comment>
<dbReference type="Gene3D" id="3.40.630.30">
    <property type="match status" value="1"/>
</dbReference>
<dbReference type="EMBL" id="APPO01000010">
    <property type="protein sequence ID" value="ENV37575.1"/>
    <property type="molecule type" value="Genomic_DNA"/>
</dbReference>
<evidence type="ECO:0000256" key="2">
    <source>
        <dbReference type="ARBA" id="ARBA00023315"/>
    </source>
</evidence>
<dbReference type="HOGENOM" id="CLU_013985_15_0_6"/>
<dbReference type="PROSITE" id="PS51186">
    <property type="entry name" value="GNAT"/>
    <property type="match status" value="1"/>
</dbReference>
<comment type="caution">
    <text evidence="5">The sequence shown here is derived from an EMBL/GenBank/DDBJ whole genome shotgun (WGS) entry which is preliminary data.</text>
</comment>
<keyword evidence="1" id="KW-0808">Transferase</keyword>
<evidence type="ECO:0000313" key="5">
    <source>
        <dbReference type="EMBL" id="ENV37575.1"/>
    </source>
</evidence>
<dbReference type="SUPFAM" id="SSF55729">
    <property type="entry name" value="Acyl-CoA N-acyltransferases (Nat)"/>
    <property type="match status" value="1"/>
</dbReference>
<dbReference type="GO" id="GO:0016747">
    <property type="term" value="F:acyltransferase activity, transferring groups other than amino-acyl groups"/>
    <property type="evidence" value="ECO:0007669"/>
    <property type="project" value="InterPro"/>
</dbReference>
<dbReference type="Proteomes" id="UP000018445">
    <property type="component" value="Unassembled WGS sequence"/>
</dbReference>
<proteinExistence type="inferred from homology"/>
<organism evidence="5 6">
    <name type="scientific">Acinetobacter venetianus (strain ATCC 31012 / DSM 23050 / BCRC 14357 / CCUG 45561 / CIP 110063 / KCTC 2702 / LMG 19082 / RAG-1)</name>
    <dbReference type="NCBI Taxonomy" id="1191460"/>
    <lineage>
        <taxon>Bacteria</taxon>
        <taxon>Pseudomonadati</taxon>
        <taxon>Pseudomonadota</taxon>
        <taxon>Gammaproteobacteria</taxon>
        <taxon>Moraxellales</taxon>
        <taxon>Moraxellaceae</taxon>
        <taxon>Acinetobacter</taxon>
    </lineage>
</organism>
<evidence type="ECO:0000313" key="6">
    <source>
        <dbReference type="Proteomes" id="UP000018445"/>
    </source>
</evidence>
<reference evidence="5 6" key="1">
    <citation type="submission" date="2013-02" db="EMBL/GenBank/DDBJ databases">
        <title>The Genome Sequence of Acinetobacter venetianus CIP 110063.</title>
        <authorList>
            <consortium name="The Broad Institute Genome Sequencing Platform"/>
            <consortium name="The Broad Institute Genome Sequencing Center for Infectious Disease"/>
            <person name="Cerqueira G."/>
            <person name="Feldgarden M."/>
            <person name="Courvalin P."/>
            <person name="Perichon B."/>
            <person name="Grillot-Courvalin C."/>
            <person name="Clermont D."/>
            <person name="Rocha E."/>
            <person name="Yoon E.-J."/>
            <person name="Nemec A."/>
            <person name="Walker B."/>
            <person name="Young S.K."/>
            <person name="Zeng Q."/>
            <person name="Gargeya S."/>
            <person name="Fitzgerald M."/>
            <person name="Haas B."/>
            <person name="Abouelleil A."/>
            <person name="Alvarado L."/>
            <person name="Arachchi H.M."/>
            <person name="Berlin A.M."/>
            <person name="Chapman S.B."/>
            <person name="Dewar J."/>
            <person name="Goldberg J."/>
            <person name="Griggs A."/>
            <person name="Gujja S."/>
            <person name="Hansen M."/>
            <person name="Howarth C."/>
            <person name="Imamovic A."/>
            <person name="Larimer J."/>
            <person name="McCowan C."/>
            <person name="Murphy C."/>
            <person name="Neiman D."/>
            <person name="Pearson M."/>
            <person name="Priest M."/>
            <person name="Roberts A."/>
            <person name="Saif S."/>
            <person name="Shea T."/>
            <person name="Sisk P."/>
            <person name="Sykes S."/>
            <person name="Wortman J."/>
            <person name="Nusbaum C."/>
            <person name="Birren B."/>
        </authorList>
    </citation>
    <scope>NUCLEOTIDE SEQUENCE [LARGE SCALE GENOMIC DNA]</scope>
    <source>
        <strain evidence="6">ATCC 31012 / DSM 23050 / BCRC 14357 / CCUG 45561 / CIP 110063 / KCTC 2702 / LMG 19082 / RAG-1</strain>
    </source>
</reference>
<evidence type="ECO:0000256" key="3">
    <source>
        <dbReference type="ARBA" id="ARBA00038502"/>
    </source>
</evidence>
<name>N9A1F1_ACIVR</name>
<protein>
    <recommendedName>
        <fullName evidence="4">N-acetyltransferase domain-containing protein</fullName>
    </recommendedName>
</protein>
<dbReference type="RefSeq" id="WP_004878777.1">
    <property type="nucleotide sequence ID" value="NZ_AKIQ01000067.1"/>
</dbReference>
<dbReference type="InterPro" id="IPR051531">
    <property type="entry name" value="N-acetyltransferase"/>
</dbReference>
<dbReference type="PATRIC" id="fig|1191460.12.peg.1497"/>
<gene>
    <name evidence="5" type="ORF">F959_01514</name>
</gene>
<keyword evidence="6" id="KW-1185">Reference proteome</keyword>